<keyword evidence="2" id="KW-1185">Reference proteome</keyword>
<sequence>MKPLKFVGNSLNDLKFFPKPAQKEAGHQLNKVQEGKDPSDWKLMKTIGTGVREIRIQIRDQYRIIYTASFTDAVYVLHAFLKKTQKTTKRDLDSAAQRLKAVQKTRGENDGNY</sequence>
<gene>
    <name evidence="1" type="ORF">DespoDRAFT_01895</name>
</gene>
<reference evidence="1 2" key="2">
    <citation type="submission" date="2012-02" db="EMBL/GenBank/DDBJ databases">
        <title>Improved High-Quality Draft sequence of Desulfobacter postgatei 2ac9.</title>
        <authorList>
            <consortium name="US DOE Joint Genome Institute"/>
            <person name="Lucas S."/>
            <person name="Han J."/>
            <person name="Lapidus A."/>
            <person name="Cheng J.-F."/>
            <person name="Goodwin L."/>
            <person name="Pitluck S."/>
            <person name="Peters L."/>
            <person name="Ovchinnikova G."/>
            <person name="Held B."/>
            <person name="Detter J.C."/>
            <person name="Han C."/>
            <person name="Tapia R."/>
            <person name="Land M."/>
            <person name="Hauser L."/>
            <person name="Kyrpides N."/>
            <person name="Ivanova N."/>
            <person name="Pagani I."/>
            <person name="Orellana R."/>
            <person name="Lovley D."/>
            <person name="Woyke T."/>
        </authorList>
    </citation>
    <scope>NUCLEOTIDE SEQUENCE [LARGE SCALE GENOMIC DNA]</scope>
    <source>
        <strain evidence="1 2">2ac9</strain>
    </source>
</reference>
<name>I5B2T8_9BACT</name>
<dbReference type="eggNOG" id="COG4679">
    <property type="taxonomic scope" value="Bacteria"/>
</dbReference>
<dbReference type="InterPro" id="IPR009241">
    <property type="entry name" value="HigB-like"/>
</dbReference>
<evidence type="ECO:0000313" key="1">
    <source>
        <dbReference type="EMBL" id="EIM63801.1"/>
    </source>
</evidence>
<dbReference type="Proteomes" id="UP000005778">
    <property type="component" value="Chromosome"/>
</dbReference>
<dbReference type="EMBL" id="CM001488">
    <property type="protein sequence ID" value="EIM63801.1"/>
    <property type="molecule type" value="Genomic_DNA"/>
</dbReference>
<protein>
    <submittedName>
        <fullName evidence="1">Phage-related protein</fullName>
    </submittedName>
</protein>
<dbReference type="RefSeq" id="WP_004073108.1">
    <property type="nucleotide sequence ID" value="NZ_CM001488.1"/>
</dbReference>
<dbReference type="STRING" id="879212.DespoDRAFT_01895"/>
<reference evidence="1 2" key="1">
    <citation type="submission" date="2011-09" db="EMBL/GenBank/DDBJ databases">
        <authorList>
            <consortium name="US DOE Joint Genome Institute (JGI-PGF)"/>
            <person name="Lucas S."/>
            <person name="Han J."/>
            <person name="Lapidus A."/>
            <person name="Cheng J.-F."/>
            <person name="Goodwin L."/>
            <person name="Pitluck S."/>
            <person name="Peters L."/>
            <person name="Land M.L."/>
            <person name="Hauser L."/>
            <person name="Orellana R."/>
            <person name="Lovley D."/>
            <person name="Woyke T.J."/>
        </authorList>
    </citation>
    <scope>NUCLEOTIDE SEQUENCE [LARGE SCALE GENOMIC DNA]</scope>
    <source>
        <strain evidence="1 2">2ac9</strain>
    </source>
</reference>
<organism evidence="1 2">
    <name type="scientific">Desulfobacter postgatei 2ac9</name>
    <dbReference type="NCBI Taxonomy" id="879212"/>
    <lineage>
        <taxon>Bacteria</taxon>
        <taxon>Pseudomonadati</taxon>
        <taxon>Thermodesulfobacteriota</taxon>
        <taxon>Desulfobacteria</taxon>
        <taxon>Desulfobacterales</taxon>
        <taxon>Desulfobacteraceae</taxon>
        <taxon>Desulfobacter</taxon>
    </lineage>
</organism>
<dbReference type="Pfam" id="PF05973">
    <property type="entry name" value="Gp49"/>
    <property type="match status" value="1"/>
</dbReference>
<dbReference type="AlphaFoldDB" id="I5B2T8"/>
<evidence type="ECO:0000313" key="2">
    <source>
        <dbReference type="Proteomes" id="UP000005778"/>
    </source>
</evidence>
<dbReference type="HOGENOM" id="CLU_139003_0_1_7"/>
<accession>I5B2T8</accession>
<proteinExistence type="predicted"/>